<dbReference type="InterPro" id="IPR052371">
    <property type="entry name" value="BFD-associated_ferredoxin"/>
</dbReference>
<evidence type="ECO:0000256" key="4">
    <source>
        <dbReference type="ARBA" id="ARBA00022982"/>
    </source>
</evidence>
<dbReference type="PANTHER" id="PTHR37424">
    <property type="entry name" value="BACTERIOFERRITIN-ASSOCIATED FERREDOXIN"/>
    <property type="match status" value="1"/>
</dbReference>
<dbReference type="PANTHER" id="PTHR37424:SF1">
    <property type="entry name" value="BACTERIOFERRITIN-ASSOCIATED FERREDOXIN"/>
    <property type="match status" value="1"/>
</dbReference>
<comment type="similarity">
    <text evidence="8">Belongs to the Bfd family.</text>
</comment>
<sequence length="74" mass="8025">MYVCLCNAFTDRDVNRAIDAGAHTVGQVYKRLDAVPQCGKCKDTIREMLTDRHAMQSPAEAAQPFGMPAEPAAA</sequence>
<evidence type="ECO:0000256" key="6">
    <source>
        <dbReference type="ARBA" id="ARBA00023014"/>
    </source>
</evidence>
<dbReference type="Pfam" id="PF04324">
    <property type="entry name" value="Fer2_BFD"/>
    <property type="match status" value="1"/>
</dbReference>
<evidence type="ECO:0000313" key="11">
    <source>
        <dbReference type="Proteomes" id="UP000630353"/>
    </source>
</evidence>
<keyword evidence="4" id="KW-0249">Electron transport</keyword>
<feature type="domain" description="BFD-like [2Fe-2S]-binding" evidence="9">
    <location>
        <begin position="2"/>
        <end position="50"/>
    </location>
</feature>
<gene>
    <name evidence="10" type="ORF">GCM10017083_07980</name>
</gene>
<dbReference type="GO" id="GO:0051537">
    <property type="term" value="F:2 iron, 2 sulfur cluster binding"/>
    <property type="evidence" value="ECO:0007669"/>
    <property type="project" value="UniProtKB-KW"/>
</dbReference>
<organism evidence="10 11">
    <name type="scientific">Thalassobaculum fulvum</name>
    <dbReference type="NCBI Taxonomy" id="1633335"/>
    <lineage>
        <taxon>Bacteria</taxon>
        <taxon>Pseudomonadati</taxon>
        <taxon>Pseudomonadota</taxon>
        <taxon>Alphaproteobacteria</taxon>
        <taxon>Rhodospirillales</taxon>
        <taxon>Thalassobaculaceae</taxon>
        <taxon>Thalassobaculum</taxon>
    </lineage>
</organism>
<keyword evidence="5" id="KW-0408">Iron</keyword>
<reference evidence="10" key="2">
    <citation type="submission" date="2020-09" db="EMBL/GenBank/DDBJ databases">
        <authorList>
            <person name="Sun Q."/>
            <person name="Kim S."/>
        </authorList>
    </citation>
    <scope>NUCLEOTIDE SEQUENCE</scope>
    <source>
        <strain evidence="10">KCTC 42651</strain>
    </source>
</reference>
<evidence type="ECO:0000256" key="8">
    <source>
        <dbReference type="ARBA" id="ARBA00046332"/>
    </source>
</evidence>
<protein>
    <recommendedName>
        <fullName evidence="7">Bacterioferritin-associated ferredoxin</fullName>
    </recommendedName>
</protein>
<keyword evidence="1" id="KW-0813">Transport</keyword>
<accession>A0A919CPE5</accession>
<reference evidence="10" key="1">
    <citation type="journal article" date="2014" name="Int. J. Syst. Evol. Microbiol.">
        <title>Complete genome sequence of Corynebacterium casei LMG S-19264T (=DSM 44701T), isolated from a smear-ripened cheese.</title>
        <authorList>
            <consortium name="US DOE Joint Genome Institute (JGI-PGF)"/>
            <person name="Walter F."/>
            <person name="Albersmeier A."/>
            <person name="Kalinowski J."/>
            <person name="Ruckert C."/>
        </authorList>
    </citation>
    <scope>NUCLEOTIDE SEQUENCE</scope>
    <source>
        <strain evidence="10">KCTC 42651</strain>
    </source>
</reference>
<dbReference type="AlphaFoldDB" id="A0A919CPE5"/>
<dbReference type="Proteomes" id="UP000630353">
    <property type="component" value="Unassembled WGS sequence"/>
</dbReference>
<keyword evidence="11" id="KW-1185">Reference proteome</keyword>
<evidence type="ECO:0000256" key="5">
    <source>
        <dbReference type="ARBA" id="ARBA00023004"/>
    </source>
</evidence>
<evidence type="ECO:0000259" key="9">
    <source>
        <dbReference type="Pfam" id="PF04324"/>
    </source>
</evidence>
<evidence type="ECO:0000313" key="10">
    <source>
        <dbReference type="EMBL" id="GHD42688.1"/>
    </source>
</evidence>
<keyword evidence="6" id="KW-0411">Iron-sulfur</keyword>
<dbReference type="InterPro" id="IPR041854">
    <property type="entry name" value="BFD-like_2Fe2S-bd_dom_sf"/>
</dbReference>
<evidence type="ECO:0000256" key="1">
    <source>
        <dbReference type="ARBA" id="ARBA00022448"/>
    </source>
</evidence>
<evidence type="ECO:0000256" key="3">
    <source>
        <dbReference type="ARBA" id="ARBA00022723"/>
    </source>
</evidence>
<evidence type="ECO:0000256" key="7">
    <source>
        <dbReference type="ARBA" id="ARBA00039386"/>
    </source>
</evidence>
<proteinExistence type="inferred from homology"/>
<keyword evidence="2" id="KW-0001">2Fe-2S</keyword>
<evidence type="ECO:0000256" key="2">
    <source>
        <dbReference type="ARBA" id="ARBA00022714"/>
    </source>
</evidence>
<dbReference type="InterPro" id="IPR007419">
    <property type="entry name" value="BFD-like_2Fe2S-bd_dom"/>
</dbReference>
<keyword evidence="3" id="KW-0479">Metal-binding</keyword>
<dbReference type="RefSeq" id="WP_189987643.1">
    <property type="nucleotide sequence ID" value="NZ_BMZS01000002.1"/>
</dbReference>
<name>A0A919CPE5_9PROT</name>
<dbReference type="Gene3D" id="1.10.10.1100">
    <property type="entry name" value="BFD-like [2Fe-2S]-binding domain"/>
    <property type="match status" value="1"/>
</dbReference>
<dbReference type="EMBL" id="BMZS01000002">
    <property type="protein sequence ID" value="GHD42688.1"/>
    <property type="molecule type" value="Genomic_DNA"/>
</dbReference>
<comment type="caution">
    <text evidence="10">The sequence shown here is derived from an EMBL/GenBank/DDBJ whole genome shotgun (WGS) entry which is preliminary data.</text>
</comment>
<dbReference type="GO" id="GO:0046872">
    <property type="term" value="F:metal ion binding"/>
    <property type="evidence" value="ECO:0007669"/>
    <property type="project" value="UniProtKB-KW"/>
</dbReference>